<reference evidence="2" key="1">
    <citation type="submission" date="2022-01" db="EMBL/GenBank/DDBJ databases">
        <title>Comparative genomics reveals a dynamic genome evolution in the ectomycorrhizal milk-cap (Lactarius) mushrooms.</title>
        <authorList>
            <consortium name="DOE Joint Genome Institute"/>
            <person name="Lebreton A."/>
            <person name="Tang N."/>
            <person name="Kuo A."/>
            <person name="LaButti K."/>
            <person name="Drula E."/>
            <person name="Barry K."/>
            <person name="Clum A."/>
            <person name="Lipzen A."/>
            <person name="Mousain D."/>
            <person name="Ng V."/>
            <person name="Wang R."/>
            <person name="Wang X."/>
            <person name="Dai Y."/>
            <person name="Henrissat B."/>
            <person name="Grigoriev I.V."/>
            <person name="Guerin-Laguette A."/>
            <person name="Yu F."/>
            <person name="Martin F.M."/>
        </authorList>
    </citation>
    <scope>NUCLEOTIDE SEQUENCE</scope>
    <source>
        <strain evidence="2">QP</strain>
    </source>
</reference>
<protein>
    <recommendedName>
        <fullName evidence="4">Secreted protein</fullName>
    </recommendedName>
</protein>
<comment type="caution">
    <text evidence="2">The sequence shown here is derived from an EMBL/GenBank/DDBJ whole genome shotgun (WGS) entry which is preliminary data.</text>
</comment>
<evidence type="ECO:0000313" key="2">
    <source>
        <dbReference type="EMBL" id="KAH8990779.1"/>
    </source>
</evidence>
<evidence type="ECO:0000313" key="3">
    <source>
        <dbReference type="Proteomes" id="UP001201163"/>
    </source>
</evidence>
<feature type="signal peptide" evidence="1">
    <location>
        <begin position="1"/>
        <end position="31"/>
    </location>
</feature>
<gene>
    <name evidence="2" type="ORF">EDB92DRAFT_722853</name>
</gene>
<organism evidence="2 3">
    <name type="scientific">Lactarius akahatsu</name>
    <dbReference type="NCBI Taxonomy" id="416441"/>
    <lineage>
        <taxon>Eukaryota</taxon>
        <taxon>Fungi</taxon>
        <taxon>Dikarya</taxon>
        <taxon>Basidiomycota</taxon>
        <taxon>Agaricomycotina</taxon>
        <taxon>Agaricomycetes</taxon>
        <taxon>Russulales</taxon>
        <taxon>Russulaceae</taxon>
        <taxon>Lactarius</taxon>
    </lineage>
</organism>
<dbReference type="AlphaFoldDB" id="A0AAD4LIM8"/>
<dbReference type="Proteomes" id="UP001201163">
    <property type="component" value="Unassembled WGS sequence"/>
</dbReference>
<keyword evidence="1" id="KW-0732">Signal</keyword>
<evidence type="ECO:0000256" key="1">
    <source>
        <dbReference type="SAM" id="SignalP"/>
    </source>
</evidence>
<evidence type="ECO:0008006" key="4">
    <source>
        <dbReference type="Google" id="ProtNLM"/>
    </source>
</evidence>
<name>A0AAD4LIM8_9AGAM</name>
<dbReference type="EMBL" id="JAKELL010000029">
    <property type="protein sequence ID" value="KAH8990779.1"/>
    <property type="molecule type" value="Genomic_DNA"/>
</dbReference>
<accession>A0AAD4LIM8</accession>
<proteinExistence type="predicted"/>
<feature type="chain" id="PRO_5042155620" description="Secreted protein" evidence="1">
    <location>
        <begin position="32"/>
        <end position="115"/>
    </location>
</feature>
<sequence length="115" mass="12528">MPSWTKSRPPRSSTFALPLAVVSASCHGAAALYSTSTVPRNELGNTSIVFSDPAVHYHASDHRSERMLSELKSVCKCYPTLYDKYRDCVGVTFGPSPLFSASHCYLLLKGICGVQ</sequence>
<dbReference type="PROSITE" id="PS51257">
    <property type="entry name" value="PROKAR_LIPOPROTEIN"/>
    <property type="match status" value="1"/>
</dbReference>
<keyword evidence="3" id="KW-1185">Reference proteome</keyword>